<dbReference type="InterPro" id="IPR006047">
    <property type="entry name" value="GH13_cat_dom"/>
</dbReference>
<dbReference type="RefSeq" id="WP_004827364.1">
    <property type="nucleotide sequence ID" value="NZ_GG666045.1"/>
</dbReference>
<dbReference type="PIRSF" id="PIRSF000463">
    <property type="entry name" value="GlgB"/>
    <property type="match status" value="1"/>
</dbReference>
<comment type="caution">
    <text evidence="8">The sequence shown here is derived from an EMBL/GenBank/DDBJ whole genome shotgun (WGS) entry which is preliminary data.</text>
</comment>
<evidence type="ECO:0000256" key="2">
    <source>
        <dbReference type="ARBA" id="ARBA00002953"/>
    </source>
</evidence>
<gene>
    <name evidence="8" type="ORF">HMPREF0072_0259</name>
</gene>
<dbReference type="InterPro" id="IPR044143">
    <property type="entry name" value="GlgB_N_E_set_prok"/>
</dbReference>
<dbReference type="InterPro" id="IPR037439">
    <property type="entry name" value="Branching_enzy"/>
</dbReference>
<name>C2BD39_9FIRM</name>
<dbReference type="GO" id="GO:0005829">
    <property type="term" value="C:cytosol"/>
    <property type="evidence" value="ECO:0007669"/>
    <property type="project" value="TreeGrafter"/>
</dbReference>
<keyword evidence="5" id="KW-0328">Glycosyltransferase</keyword>
<dbReference type="Pfam" id="PF02806">
    <property type="entry name" value="Alpha-amylase_C"/>
    <property type="match status" value="1"/>
</dbReference>
<keyword evidence="9" id="KW-1185">Reference proteome</keyword>
<dbReference type="PANTHER" id="PTHR43651:SF3">
    <property type="entry name" value="1,4-ALPHA-GLUCAN-BRANCHING ENZYME"/>
    <property type="match status" value="1"/>
</dbReference>
<dbReference type="GO" id="GO:0005978">
    <property type="term" value="P:glycogen biosynthetic process"/>
    <property type="evidence" value="ECO:0007669"/>
    <property type="project" value="InterPro"/>
</dbReference>
<evidence type="ECO:0000256" key="6">
    <source>
        <dbReference type="ARBA" id="ARBA00022679"/>
    </source>
</evidence>
<dbReference type="InterPro" id="IPR006048">
    <property type="entry name" value="A-amylase/branching_C"/>
</dbReference>
<dbReference type="CDD" id="cd11322">
    <property type="entry name" value="AmyAc_Glg_BE"/>
    <property type="match status" value="1"/>
</dbReference>
<accession>C2BD39</accession>
<dbReference type="HOGENOM" id="CLU_004245_4_0_9"/>
<feature type="domain" description="Glycosyl hydrolase family 13 catalytic" evidence="7">
    <location>
        <begin position="127"/>
        <end position="457"/>
    </location>
</feature>
<dbReference type="PANTHER" id="PTHR43651">
    <property type="entry name" value="1,4-ALPHA-GLUCAN-BRANCHING ENZYME"/>
    <property type="match status" value="1"/>
</dbReference>
<evidence type="ECO:0000259" key="7">
    <source>
        <dbReference type="SMART" id="SM00642"/>
    </source>
</evidence>
<dbReference type="EC" id="2.4.1.18" evidence="4"/>
<organism evidence="8 9">
    <name type="scientific">Anaerococcus lactolyticus ATCC 51172</name>
    <dbReference type="NCBI Taxonomy" id="525254"/>
    <lineage>
        <taxon>Bacteria</taxon>
        <taxon>Bacillati</taxon>
        <taxon>Bacillota</taxon>
        <taxon>Tissierellia</taxon>
        <taxon>Tissierellales</taxon>
        <taxon>Peptoniphilaceae</taxon>
        <taxon>Anaerococcus</taxon>
    </lineage>
</organism>
<comment type="function">
    <text evidence="2">Catalyzes the formation of the alpha-1,6-glucosidic linkages in glycogen by scission of a 1,4-alpha-linked oligosaccharide from growing alpha-1,4-glucan chains and the subsequent attachment of the oligosaccharide to the alpha-1,6 position.</text>
</comment>
<dbReference type="InterPro" id="IPR004193">
    <property type="entry name" value="Glyco_hydro_13_N"/>
</dbReference>
<dbReference type="Pfam" id="PF02922">
    <property type="entry name" value="CBM_48"/>
    <property type="match status" value="1"/>
</dbReference>
<evidence type="ECO:0000256" key="1">
    <source>
        <dbReference type="ARBA" id="ARBA00000826"/>
    </source>
</evidence>
<protein>
    <recommendedName>
        <fullName evidence="4">1,4-alpha-glucan branching enzyme</fullName>
        <ecNumber evidence="4">2.4.1.18</ecNumber>
    </recommendedName>
</protein>
<dbReference type="CDD" id="cd02855">
    <property type="entry name" value="E_set_GBE_prok_N"/>
    <property type="match status" value="1"/>
</dbReference>
<dbReference type="GO" id="GO:0043169">
    <property type="term" value="F:cation binding"/>
    <property type="evidence" value="ECO:0007669"/>
    <property type="project" value="InterPro"/>
</dbReference>
<dbReference type="Gene3D" id="3.20.20.80">
    <property type="entry name" value="Glycosidases"/>
    <property type="match status" value="1"/>
</dbReference>
<dbReference type="Gene3D" id="2.60.40.1180">
    <property type="entry name" value="Golgi alpha-mannosidase II"/>
    <property type="match status" value="1"/>
</dbReference>
<dbReference type="Gene3D" id="2.60.40.10">
    <property type="entry name" value="Immunoglobulins"/>
    <property type="match status" value="1"/>
</dbReference>
<comment type="similarity">
    <text evidence="3">Belongs to the glycosyl hydrolase 13 family. GlgB subfamily.</text>
</comment>
<dbReference type="InterPro" id="IPR017853">
    <property type="entry name" value="GH"/>
</dbReference>
<dbReference type="SUPFAM" id="SSF51011">
    <property type="entry name" value="Glycosyl hydrolase domain"/>
    <property type="match status" value="1"/>
</dbReference>
<evidence type="ECO:0000256" key="4">
    <source>
        <dbReference type="ARBA" id="ARBA00012541"/>
    </source>
</evidence>
<dbReference type="GO" id="GO:0004553">
    <property type="term" value="F:hydrolase activity, hydrolyzing O-glycosyl compounds"/>
    <property type="evidence" value="ECO:0007669"/>
    <property type="project" value="InterPro"/>
</dbReference>
<proteinExistence type="inferred from homology"/>
<evidence type="ECO:0000313" key="9">
    <source>
        <dbReference type="Proteomes" id="UP000005984"/>
    </source>
</evidence>
<dbReference type="SUPFAM" id="SSF81296">
    <property type="entry name" value="E set domains"/>
    <property type="match status" value="1"/>
</dbReference>
<dbReference type="InterPro" id="IPR013783">
    <property type="entry name" value="Ig-like_fold"/>
</dbReference>
<sequence>MNTRDYLDGKSQDGFEFFGSHKRKSKDYIFRVLAPNAKNVYIAGDFNNWEKSSLRKYQTGVFSITFNQVNEGDRYEYLIEDVEGNFYKKLDPYSKKICLEEGLTVIDNSAYKFKYKKISQKPKNIYQVHLGSLFRDKEDKKKVYEKLVNHIKDNNFTHVQIMPVSEYKNYKQMGYSSLGLFAFSERYGSLDDFKYFIDILHKNKLGIIVELDIAEFDPDFLGLDKFDGTNLYNYDYDNIKYNYYGSINFDPGKNFVKSYLLSLVNYYVKELRIDGIYFSSAENMIYWQGDKNRGVNNSWLELIREINDLIRQNKSYSIAGINGVYEEFDLGFDLIFDSEFINIVEVFQRQPIERAIYQTYIRKLIQNGNSKKVLGFSYVDSYLNEANLAMKMFSDDKKISQLKTLFTFLMTLKSSKFIFMGDELADMRTFSIYNNFDVSEIINKSFNQYYKDLAKIFLNTKALCEDESSIKILDVDGYSIYAYERTYKNEKYLVVVNFTDIGYEINSPYNLEEIINTNNLKYEGTGNVNGKIIIGEEIRIEPFGSAIFKIK</sequence>
<evidence type="ECO:0000313" key="8">
    <source>
        <dbReference type="EMBL" id="EEI87231.1"/>
    </source>
</evidence>
<dbReference type="InterPro" id="IPR014756">
    <property type="entry name" value="Ig_E-set"/>
</dbReference>
<dbReference type="eggNOG" id="COG0296">
    <property type="taxonomic scope" value="Bacteria"/>
</dbReference>
<evidence type="ECO:0000256" key="5">
    <source>
        <dbReference type="ARBA" id="ARBA00022676"/>
    </source>
</evidence>
<keyword evidence="6" id="KW-0808">Transferase</keyword>
<dbReference type="SMART" id="SM00642">
    <property type="entry name" value="Aamy"/>
    <property type="match status" value="1"/>
</dbReference>
<dbReference type="EMBL" id="ABYO01000015">
    <property type="protein sequence ID" value="EEI87231.1"/>
    <property type="molecule type" value="Genomic_DNA"/>
</dbReference>
<dbReference type="GO" id="GO:0003844">
    <property type="term" value="F:1,4-alpha-glucan branching enzyme activity"/>
    <property type="evidence" value="ECO:0007669"/>
    <property type="project" value="UniProtKB-EC"/>
</dbReference>
<dbReference type="InterPro" id="IPR013780">
    <property type="entry name" value="Glyco_hydro_b"/>
</dbReference>
<dbReference type="AlphaFoldDB" id="C2BD39"/>
<dbReference type="STRING" id="525254.HMPREF0072_0259"/>
<dbReference type="SUPFAM" id="SSF51445">
    <property type="entry name" value="(Trans)glycosidases"/>
    <property type="match status" value="1"/>
</dbReference>
<evidence type="ECO:0000256" key="3">
    <source>
        <dbReference type="ARBA" id="ARBA00009000"/>
    </source>
</evidence>
<reference evidence="8 9" key="1">
    <citation type="submission" date="2008-10" db="EMBL/GenBank/DDBJ databases">
        <authorList>
            <person name="Qin X."/>
            <person name="Bachman B."/>
            <person name="Battles P."/>
            <person name="Bell A."/>
            <person name="Bess C."/>
            <person name="Bickham C."/>
            <person name="Chaboub L."/>
            <person name="Chen D."/>
            <person name="Coyle M."/>
            <person name="Deiros D.R."/>
            <person name="Dinh H."/>
            <person name="Forbes L."/>
            <person name="Fowler G."/>
            <person name="Francisco L."/>
            <person name="Fu Q."/>
            <person name="Gubbala S."/>
            <person name="Hale W."/>
            <person name="Han Y."/>
            <person name="Hemphill L."/>
            <person name="Highlander S.K."/>
            <person name="Hirani K."/>
            <person name="Hogues M."/>
            <person name="Jackson L."/>
            <person name="Jakkamsetti A."/>
            <person name="Javaid M."/>
            <person name="Jiang H."/>
            <person name="Korchina V."/>
            <person name="Kovar C."/>
            <person name="Lara F."/>
            <person name="Lee S."/>
            <person name="Mata R."/>
            <person name="Mathew T."/>
            <person name="Moen C."/>
            <person name="Morales K."/>
            <person name="Munidasa M."/>
            <person name="Nazareth L."/>
            <person name="Ngo R."/>
            <person name="Nguyen L."/>
            <person name="Okwuonu G."/>
            <person name="Ongeri F."/>
            <person name="Patil S."/>
            <person name="Petrosino J."/>
            <person name="Pham C."/>
            <person name="Pham P."/>
            <person name="Pu L.-L."/>
            <person name="Puazo M."/>
            <person name="Raj R."/>
            <person name="Reid J."/>
            <person name="Rouhana J."/>
            <person name="Saada N."/>
            <person name="Shang Y."/>
            <person name="Simmons D."/>
            <person name="Thornton R."/>
            <person name="Warren J."/>
            <person name="Weissenberger G."/>
            <person name="Zhang J."/>
            <person name="Zhang L."/>
            <person name="Zhou C."/>
            <person name="Zhu D."/>
            <person name="Muzny D."/>
            <person name="Worley K."/>
            <person name="Gibbs R."/>
        </authorList>
    </citation>
    <scope>NUCLEOTIDE SEQUENCE [LARGE SCALE GENOMIC DNA]</scope>
    <source>
        <strain evidence="8 9">ATCC 51172</strain>
    </source>
</reference>
<dbReference type="Proteomes" id="UP000005984">
    <property type="component" value="Unassembled WGS sequence"/>
</dbReference>
<comment type="catalytic activity">
    <reaction evidence="1">
        <text>Transfers a segment of a (1-&gt;4)-alpha-D-glucan chain to a primary hydroxy group in a similar glucan chain.</text>
        <dbReference type="EC" id="2.4.1.18"/>
    </reaction>
</comment>